<dbReference type="Pfam" id="PF00224">
    <property type="entry name" value="PK"/>
    <property type="match status" value="1"/>
</dbReference>
<dbReference type="InterPro" id="IPR001697">
    <property type="entry name" value="Pyr_Knase"/>
</dbReference>
<keyword evidence="7 13" id="KW-0418">Kinase</keyword>
<evidence type="ECO:0000256" key="3">
    <source>
        <dbReference type="ARBA" id="ARBA00012142"/>
    </source>
</evidence>
<evidence type="ECO:0000313" key="17">
    <source>
        <dbReference type="Proteomes" id="UP000631034"/>
    </source>
</evidence>
<evidence type="ECO:0000256" key="12">
    <source>
        <dbReference type="NCBIfam" id="TIGR01064"/>
    </source>
</evidence>
<dbReference type="SUPFAM" id="SSF52935">
    <property type="entry name" value="PK C-terminal domain-like"/>
    <property type="match status" value="1"/>
</dbReference>
<evidence type="ECO:0000256" key="2">
    <source>
        <dbReference type="ARBA" id="ARBA00008663"/>
    </source>
</evidence>
<dbReference type="Gene3D" id="3.40.1380.20">
    <property type="entry name" value="Pyruvate kinase, C-terminal domain"/>
    <property type="match status" value="1"/>
</dbReference>
<dbReference type="NCBIfam" id="NF004491">
    <property type="entry name" value="PRK05826.1"/>
    <property type="match status" value="1"/>
</dbReference>
<name>A0A8J7CW61_9PROT</name>
<dbReference type="GO" id="GO:0016301">
    <property type="term" value="F:kinase activity"/>
    <property type="evidence" value="ECO:0007669"/>
    <property type="project" value="UniProtKB-KW"/>
</dbReference>
<dbReference type="UniPathway" id="UPA00109">
    <property type="reaction ID" value="UER00188"/>
</dbReference>
<evidence type="ECO:0000313" key="16">
    <source>
        <dbReference type="EMBL" id="MBE1237111.1"/>
    </source>
</evidence>
<evidence type="ECO:0000256" key="8">
    <source>
        <dbReference type="ARBA" id="ARBA00022840"/>
    </source>
</evidence>
<dbReference type="InterPro" id="IPR011037">
    <property type="entry name" value="Pyrv_Knase-like_insert_dom_sf"/>
</dbReference>
<dbReference type="InterPro" id="IPR015795">
    <property type="entry name" value="Pyrv_Knase_C"/>
</dbReference>
<evidence type="ECO:0000259" key="14">
    <source>
        <dbReference type="Pfam" id="PF00224"/>
    </source>
</evidence>
<feature type="domain" description="Pyruvate kinase C-terminal" evidence="15">
    <location>
        <begin position="355"/>
        <end position="468"/>
    </location>
</feature>
<evidence type="ECO:0000259" key="15">
    <source>
        <dbReference type="Pfam" id="PF02887"/>
    </source>
</evidence>
<dbReference type="InterPro" id="IPR015806">
    <property type="entry name" value="Pyrv_Knase_insert_dom_sf"/>
</dbReference>
<dbReference type="Gene3D" id="2.40.33.10">
    <property type="entry name" value="PK beta-barrel domain-like"/>
    <property type="match status" value="1"/>
</dbReference>
<accession>A0A8J7CW61</accession>
<dbReference type="Gene3D" id="3.20.20.60">
    <property type="entry name" value="Phosphoenolpyruvate-binding domains"/>
    <property type="match status" value="1"/>
</dbReference>
<evidence type="ECO:0000256" key="4">
    <source>
        <dbReference type="ARBA" id="ARBA00022679"/>
    </source>
</evidence>
<dbReference type="EMBL" id="JACZHT010000003">
    <property type="protein sequence ID" value="MBE1237111.1"/>
    <property type="molecule type" value="Genomic_DNA"/>
</dbReference>
<dbReference type="SUPFAM" id="SSF50800">
    <property type="entry name" value="PK beta-barrel domain-like"/>
    <property type="match status" value="1"/>
</dbReference>
<dbReference type="PRINTS" id="PR01050">
    <property type="entry name" value="PYRUVTKNASE"/>
</dbReference>
<keyword evidence="9 13" id="KW-0460">Magnesium</keyword>
<dbReference type="AlphaFoldDB" id="A0A8J7CW61"/>
<proteinExistence type="inferred from homology"/>
<comment type="catalytic activity">
    <reaction evidence="13">
        <text>pyruvate + ATP = phosphoenolpyruvate + ADP + H(+)</text>
        <dbReference type="Rhea" id="RHEA:18157"/>
        <dbReference type="ChEBI" id="CHEBI:15361"/>
        <dbReference type="ChEBI" id="CHEBI:15378"/>
        <dbReference type="ChEBI" id="CHEBI:30616"/>
        <dbReference type="ChEBI" id="CHEBI:58702"/>
        <dbReference type="ChEBI" id="CHEBI:456216"/>
        <dbReference type="EC" id="2.7.1.40"/>
    </reaction>
</comment>
<dbReference type="RefSeq" id="WP_192534116.1">
    <property type="nucleotide sequence ID" value="NZ_JACZHT010000003.1"/>
</dbReference>
<evidence type="ECO:0000256" key="13">
    <source>
        <dbReference type="RuleBase" id="RU000504"/>
    </source>
</evidence>
<keyword evidence="8" id="KW-0067">ATP-binding</keyword>
<evidence type="ECO:0000256" key="6">
    <source>
        <dbReference type="ARBA" id="ARBA00022741"/>
    </source>
</evidence>
<keyword evidence="6" id="KW-0547">Nucleotide-binding</keyword>
<dbReference type="InterPro" id="IPR015813">
    <property type="entry name" value="Pyrv/PenolPyrv_kinase-like_dom"/>
</dbReference>
<dbReference type="InterPro" id="IPR015793">
    <property type="entry name" value="Pyrv_Knase_brl"/>
</dbReference>
<evidence type="ECO:0000256" key="9">
    <source>
        <dbReference type="ARBA" id="ARBA00022842"/>
    </source>
</evidence>
<protein>
    <recommendedName>
        <fullName evidence="3 12">Pyruvate kinase</fullName>
        <ecNumber evidence="3 12">2.7.1.40</ecNumber>
    </recommendedName>
</protein>
<evidence type="ECO:0000256" key="7">
    <source>
        <dbReference type="ARBA" id="ARBA00022777"/>
    </source>
</evidence>
<evidence type="ECO:0000256" key="5">
    <source>
        <dbReference type="ARBA" id="ARBA00022723"/>
    </source>
</evidence>
<organism evidence="16 17">
    <name type="scientific">Phaeovibrio sulfidiphilus</name>
    <dbReference type="NCBI Taxonomy" id="1220600"/>
    <lineage>
        <taxon>Bacteria</taxon>
        <taxon>Pseudomonadati</taxon>
        <taxon>Pseudomonadota</taxon>
        <taxon>Alphaproteobacteria</taxon>
        <taxon>Rhodospirillales</taxon>
        <taxon>Rhodospirillaceae</taxon>
        <taxon>Phaeovibrio</taxon>
    </lineage>
</organism>
<sequence length="505" mass="54499">MKRNRSAKILATLGPATSSPEMLERLVLAGADVVRMNFSHGSYDDHRANYDVVRSLERKLGTPIGILMDLQGPKLRVGAFEKGRILLETGATFHLDMDPDLGTDQRVELPHPEIFRALTEGSDLLLDDGKLHLRVEEVTAKSIVTRVIVGGVLSDRKGLNVPNTTLPISAMTAKDRADLVFGLDLGVDWVALSFVQRPDDVAELRELIDGRASIISKLEKPAAFDQLEDIIDLSDAIMIARGDLGVEVPPERVPILQKQVLQACHQAGRPVVVATQMLESMVNAPTPTRAEASDVATAIYDGADAVMLSAETAVGKFPVEAVAIMDRIIKQVETDEYYRHLRANRREIPEDTDADAIAAAASQVAETLKASLIVAYTTSGSTAIRVSRQRPVVPILCLTVHQAVARRMKLVWGIHPVIVGRDIQSFSEMIDVANCVVLREKFGTAGEPIVVTAGVPFGYAGSTNTLRIAKVRDTGEGCSVLAQPDATDPCALSSRGADTAHHPAP</sequence>
<evidence type="ECO:0000256" key="1">
    <source>
        <dbReference type="ARBA" id="ARBA00004997"/>
    </source>
</evidence>
<dbReference type="FunFam" id="2.40.33.10:FF:000001">
    <property type="entry name" value="Pyruvate kinase"/>
    <property type="match status" value="1"/>
</dbReference>
<dbReference type="GO" id="GO:0030955">
    <property type="term" value="F:potassium ion binding"/>
    <property type="evidence" value="ECO:0007669"/>
    <property type="project" value="UniProtKB-UniRule"/>
</dbReference>
<comment type="caution">
    <text evidence="16">The sequence shown here is derived from an EMBL/GenBank/DDBJ whole genome shotgun (WGS) entry which is preliminary data.</text>
</comment>
<dbReference type="GO" id="GO:0004743">
    <property type="term" value="F:pyruvate kinase activity"/>
    <property type="evidence" value="ECO:0007669"/>
    <property type="project" value="UniProtKB-UniRule"/>
</dbReference>
<keyword evidence="10 13" id="KW-0324">Glycolysis</keyword>
<keyword evidence="17" id="KW-1185">Reference proteome</keyword>
<dbReference type="InterPro" id="IPR040442">
    <property type="entry name" value="Pyrv_kinase-like_dom_sf"/>
</dbReference>
<dbReference type="Proteomes" id="UP000631034">
    <property type="component" value="Unassembled WGS sequence"/>
</dbReference>
<dbReference type="NCBIfam" id="TIGR01064">
    <property type="entry name" value="pyruv_kin"/>
    <property type="match status" value="1"/>
</dbReference>
<dbReference type="EC" id="2.7.1.40" evidence="3 12"/>
<comment type="pathway">
    <text evidence="1 13">Carbohydrate degradation; glycolysis; pyruvate from D-glyceraldehyde 3-phosphate: step 5/5.</text>
</comment>
<evidence type="ECO:0000256" key="10">
    <source>
        <dbReference type="ARBA" id="ARBA00023152"/>
    </source>
</evidence>
<dbReference type="NCBIfam" id="NF004978">
    <property type="entry name" value="PRK06354.1"/>
    <property type="match status" value="1"/>
</dbReference>
<reference evidence="16" key="1">
    <citation type="submission" date="2020-10" db="EMBL/GenBank/DDBJ databases">
        <title>Genome sequence of the unusual species of purple photosynthetic bacteria, Phaeovibrio sulfidiphilus DSM 23193, type strain.</title>
        <authorList>
            <person name="Kyndt J.A."/>
            <person name="Meyer T.E."/>
        </authorList>
    </citation>
    <scope>NUCLEOTIDE SEQUENCE</scope>
    <source>
        <strain evidence="16">DSM 23193</strain>
    </source>
</reference>
<dbReference type="GO" id="GO:0005524">
    <property type="term" value="F:ATP binding"/>
    <property type="evidence" value="ECO:0007669"/>
    <property type="project" value="UniProtKB-KW"/>
</dbReference>
<dbReference type="PANTHER" id="PTHR11817">
    <property type="entry name" value="PYRUVATE KINASE"/>
    <property type="match status" value="1"/>
</dbReference>
<dbReference type="SUPFAM" id="SSF51621">
    <property type="entry name" value="Phosphoenolpyruvate/pyruvate domain"/>
    <property type="match status" value="1"/>
</dbReference>
<keyword evidence="4 13" id="KW-0808">Transferase</keyword>
<dbReference type="NCBIfam" id="NF004886">
    <property type="entry name" value="PRK06247.1"/>
    <property type="match status" value="1"/>
</dbReference>
<comment type="similarity">
    <text evidence="2 13">Belongs to the pyruvate kinase family.</text>
</comment>
<dbReference type="InterPro" id="IPR036918">
    <property type="entry name" value="Pyrv_Knase_C_sf"/>
</dbReference>
<evidence type="ECO:0000256" key="11">
    <source>
        <dbReference type="ARBA" id="ARBA00023317"/>
    </source>
</evidence>
<feature type="domain" description="Pyruvate kinase barrel" evidence="14">
    <location>
        <begin position="5"/>
        <end position="322"/>
    </location>
</feature>
<gene>
    <name evidence="16" type="primary">pyk</name>
    <name evidence="16" type="ORF">IHV25_05555</name>
</gene>
<dbReference type="GO" id="GO:0000287">
    <property type="term" value="F:magnesium ion binding"/>
    <property type="evidence" value="ECO:0007669"/>
    <property type="project" value="UniProtKB-UniRule"/>
</dbReference>
<keyword evidence="5" id="KW-0479">Metal-binding</keyword>
<dbReference type="Pfam" id="PF02887">
    <property type="entry name" value="PK_C"/>
    <property type="match status" value="1"/>
</dbReference>
<keyword evidence="11 16" id="KW-0670">Pyruvate</keyword>